<dbReference type="OrthoDB" id="9809338at2"/>
<dbReference type="PANTHER" id="PTHR46796">
    <property type="entry name" value="HTH-TYPE TRANSCRIPTIONAL ACTIVATOR RHAS-RELATED"/>
    <property type="match status" value="1"/>
</dbReference>
<organism evidence="5 6">
    <name type="scientific">Exilibacterium tricleocarpae</name>
    <dbReference type="NCBI Taxonomy" id="2591008"/>
    <lineage>
        <taxon>Bacteria</taxon>
        <taxon>Pseudomonadati</taxon>
        <taxon>Pseudomonadota</taxon>
        <taxon>Gammaproteobacteria</taxon>
        <taxon>Cellvibrionales</taxon>
        <taxon>Cellvibrionaceae</taxon>
        <taxon>Exilibacterium</taxon>
    </lineage>
</organism>
<dbReference type="SUPFAM" id="SSF51215">
    <property type="entry name" value="Regulatory protein AraC"/>
    <property type="match status" value="1"/>
</dbReference>
<dbReference type="Pfam" id="PF12833">
    <property type="entry name" value="HTH_18"/>
    <property type="match status" value="1"/>
</dbReference>
<dbReference type="RefSeq" id="WP_142930225.1">
    <property type="nucleotide sequence ID" value="NZ_ML660120.1"/>
</dbReference>
<dbReference type="PROSITE" id="PS01124">
    <property type="entry name" value="HTH_ARAC_FAMILY_2"/>
    <property type="match status" value="1"/>
</dbReference>
<keyword evidence="6" id="KW-1185">Reference proteome</keyword>
<dbReference type="InterPro" id="IPR003313">
    <property type="entry name" value="AraC-bd"/>
</dbReference>
<dbReference type="InterPro" id="IPR050204">
    <property type="entry name" value="AraC_XylS_family_regulators"/>
</dbReference>
<dbReference type="GO" id="GO:0043565">
    <property type="term" value="F:sequence-specific DNA binding"/>
    <property type="evidence" value="ECO:0007669"/>
    <property type="project" value="InterPro"/>
</dbReference>
<dbReference type="PANTHER" id="PTHR46796:SF2">
    <property type="entry name" value="TRANSCRIPTIONAL REGULATORY PROTEIN"/>
    <property type="match status" value="1"/>
</dbReference>
<evidence type="ECO:0000256" key="3">
    <source>
        <dbReference type="ARBA" id="ARBA00023163"/>
    </source>
</evidence>
<dbReference type="InterPro" id="IPR009057">
    <property type="entry name" value="Homeodomain-like_sf"/>
</dbReference>
<evidence type="ECO:0000256" key="2">
    <source>
        <dbReference type="ARBA" id="ARBA00023125"/>
    </source>
</evidence>
<dbReference type="SUPFAM" id="SSF46689">
    <property type="entry name" value="Homeodomain-like"/>
    <property type="match status" value="2"/>
</dbReference>
<evidence type="ECO:0000313" key="6">
    <source>
        <dbReference type="Proteomes" id="UP000319732"/>
    </source>
</evidence>
<protein>
    <submittedName>
        <fullName evidence="5">AraC family transcriptional regulator</fullName>
    </submittedName>
</protein>
<evidence type="ECO:0000259" key="4">
    <source>
        <dbReference type="PROSITE" id="PS01124"/>
    </source>
</evidence>
<comment type="caution">
    <text evidence="5">The sequence shown here is derived from an EMBL/GenBank/DDBJ whole genome shotgun (WGS) entry which is preliminary data.</text>
</comment>
<gene>
    <name evidence="5" type="ORF">FKG94_27800</name>
</gene>
<dbReference type="Gene3D" id="1.10.10.60">
    <property type="entry name" value="Homeodomain-like"/>
    <property type="match status" value="2"/>
</dbReference>
<dbReference type="AlphaFoldDB" id="A0A545SM02"/>
<dbReference type="Proteomes" id="UP000319732">
    <property type="component" value="Unassembled WGS sequence"/>
</dbReference>
<sequence length="278" mass="31150">MTEKATYRYAAELGGLELLQADYRRQTFSRHSHEGYTIGVIESGAQQFYRTGGNHIAPRNSIILVNADEIHSGCAASAGGWAYRAMYPLPEQMDAVLSEQPQRLAGTPYFPEPVVQDPALAWQLDMLIRTLETSTNRLQRESMVYTLLAQLVLRHARSRGDPAPVVLAPPRLQLAKAFLDEHPAADTSLTELSALAGLSPYHLVRQFKQYFGLPPHAYQIQARLRFAKTLIRQRKSLAAAAVEAGFHDQSHMHRHFKKALGTTPGQYALQHRQRRLSA</sequence>
<dbReference type="GO" id="GO:0003700">
    <property type="term" value="F:DNA-binding transcription factor activity"/>
    <property type="evidence" value="ECO:0007669"/>
    <property type="project" value="InterPro"/>
</dbReference>
<dbReference type="Pfam" id="PF02311">
    <property type="entry name" value="AraC_binding"/>
    <property type="match status" value="1"/>
</dbReference>
<reference evidence="5 6" key="1">
    <citation type="submission" date="2019-06" db="EMBL/GenBank/DDBJ databases">
        <title>Whole genome sequence for Cellvibrionaceae sp. R142.</title>
        <authorList>
            <person name="Wang G."/>
        </authorList>
    </citation>
    <scope>NUCLEOTIDE SEQUENCE [LARGE SCALE GENOMIC DNA]</scope>
    <source>
        <strain evidence="5 6">R142</strain>
    </source>
</reference>
<keyword evidence="3" id="KW-0804">Transcription</keyword>
<keyword evidence="2" id="KW-0238">DNA-binding</keyword>
<evidence type="ECO:0000313" key="5">
    <source>
        <dbReference type="EMBL" id="TQV65999.1"/>
    </source>
</evidence>
<feature type="domain" description="HTH araC/xylS-type" evidence="4">
    <location>
        <begin position="173"/>
        <end position="270"/>
    </location>
</feature>
<keyword evidence="1" id="KW-0805">Transcription regulation</keyword>
<dbReference type="InterPro" id="IPR037923">
    <property type="entry name" value="HTH-like"/>
</dbReference>
<name>A0A545SM02_9GAMM</name>
<evidence type="ECO:0000256" key="1">
    <source>
        <dbReference type="ARBA" id="ARBA00023015"/>
    </source>
</evidence>
<dbReference type="SMART" id="SM00342">
    <property type="entry name" value="HTH_ARAC"/>
    <property type="match status" value="1"/>
</dbReference>
<dbReference type="EMBL" id="VHSG01000045">
    <property type="protein sequence ID" value="TQV65999.1"/>
    <property type="molecule type" value="Genomic_DNA"/>
</dbReference>
<proteinExistence type="predicted"/>
<dbReference type="InterPro" id="IPR018060">
    <property type="entry name" value="HTH_AraC"/>
</dbReference>
<accession>A0A545SM02</accession>